<protein>
    <submittedName>
        <fullName evidence="4">Uncharacterized protein</fullName>
    </submittedName>
</protein>
<evidence type="ECO:0000313" key="4">
    <source>
        <dbReference type="EMBL" id="QSQ24158.1"/>
    </source>
</evidence>
<evidence type="ECO:0000313" key="5">
    <source>
        <dbReference type="Proteomes" id="UP000662747"/>
    </source>
</evidence>
<feature type="transmembrane region" description="Helical" evidence="2">
    <location>
        <begin position="657"/>
        <end position="675"/>
    </location>
</feature>
<reference evidence="4 5" key="1">
    <citation type="submission" date="2021-02" db="EMBL/GenBank/DDBJ databases">
        <title>De Novo genome assembly of isolated myxobacteria.</title>
        <authorList>
            <person name="Stevens D.C."/>
        </authorList>
    </citation>
    <scope>NUCLEOTIDE SEQUENCE [LARGE SCALE GENOMIC DNA]</scope>
    <source>
        <strain evidence="5">SCPEA02</strain>
    </source>
</reference>
<organism evidence="4 5">
    <name type="scientific">Pyxidicoccus parkwayensis</name>
    <dbReference type="NCBI Taxonomy" id="2813578"/>
    <lineage>
        <taxon>Bacteria</taxon>
        <taxon>Pseudomonadati</taxon>
        <taxon>Myxococcota</taxon>
        <taxon>Myxococcia</taxon>
        <taxon>Myxococcales</taxon>
        <taxon>Cystobacterineae</taxon>
        <taxon>Myxococcaceae</taxon>
        <taxon>Pyxidicoccus</taxon>
    </lineage>
</organism>
<keyword evidence="2" id="KW-1133">Transmembrane helix</keyword>
<feature type="chain" id="PRO_5045541051" evidence="3">
    <location>
        <begin position="25"/>
        <end position="683"/>
    </location>
</feature>
<feature type="region of interest" description="Disordered" evidence="1">
    <location>
        <begin position="60"/>
        <end position="89"/>
    </location>
</feature>
<accession>A0ABX7P2K6</accession>
<keyword evidence="2" id="KW-0472">Membrane</keyword>
<dbReference type="EMBL" id="CP071090">
    <property type="protein sequence ID" value="QSQ24158.1"/>
    <property type="molecule type" value="Genomic_DNA"/>
</dbReference>
<name>A0ABX7P2K6_9BACT</name>
<sequence length="683" mass="75580">MSCRSLFASLVVLMLLAPLREARACGPFFRPELLKDRASTLAELPEGDFKLEATRLVPKPSEPFQNVEFPEGHDENGEPPGAREGGGPKETALYLAGAKAFHAGNNAEAHARFLDVLSLPAEERRHFSTFAAYMLGRTSGAGVQHEAQPRFAEVRELVRQGFDDPLGLAVASLGEEARLLLEQGDDAGAIRLYAEQAAYGSSSGATSLLLMARALKRDEARLRAALKEPVVQRLMATYVWTRGREWVWTEEDGHGQVKLVLEALAALPELSGADRLAAGAWRAGRFDLAERFAAQESTPLSAWVKAKLALRRGDRAAAEQYLAQAVDGLPEAEDWTGERELGPLRPHARAEGERALLTLVRGDFPQSAERILASCSWPDIAYVAERVLTVEELQRFVTSAPEERCAPELEQDWDDDARGETNTPNTYKSRLRILLGRRMLRSGAGAKALEYFQGTKFETQARQYVEARERADAASDKVDKARALFEAAKLARSAGMEVLGTEVAPDWAEVDGNYDKSDYGGYGELPPEEEEIRKKMAELPLISDAEQQRKKAHAPPHEVRFHYRSTAADLAEQAAELVPKRSQAYVMLLCHAARFTSSNEPERGPRLWRTYVKNGALLPYEDPMIFGQVCPEPDFERARAQQSKVSFNWKGLRRRTLAALGGGALVPVLLGAALMRRRKRKAD</sequence>
<evidence type="ECO:0000256" key="2">
    <source>
        <dbReference type="SAM" id="Phobius"/>
    </source>
</evidence>
<dbReference type="Proteomes" id="UP000662747">
    <property type="component" value="Chromosome"/>
</dbReference>
<keyword evidence="3" id="KW-0732">Signal</keyword>
<keyword evidence="2" id="KW-0812">Transmembrane</keyword>
<proteinExistence type="predicted"/>
<keyword evidence="5" id="KW-1185">Reference proteome</keyword>
<evidence type="ECO:0000256" key="1">
    <source>
        <dbReference type="SAM" id="MobiDB-lite"/>
    </source>
</evidence>
<evidence type="ECO:0000256" key="3">
    <source>
        <dbReference type="SAM" id="SignalP"/>
    </source>
</evidence>
<feature type="signal peptide" evidence="3">
    <location>
        <begin position="1"/>
        <end position="24"/>
    </location>
</feature>
<dbReference type="RefSeq" id="WP_206725724.1">
    <property type="nucleotide sequence ID" value="NZ_CP071090.1"/>
</dbReference>
<gene>
    <name evidence="4" type="ORF">JY651_04075</name>
</gene>